<feature type="compositionally biased region" description="Basic and acidic residues" evidence="1">
    <location>
        <begin position="22"/>
        <end position="55"/>
    </location>
</feature>
<feature type="region of interest" description="Disordered" evidence="1">
    <location>
        <begin position="133"/>
        <end position="169"/>
    </location>
</feature>
<dbReference type="Proteomes" id="UP000299102">
    <property type="component" value="Unassembled WGS sequence"/>
</dbReference>
<organism evidence="3 4">
    <name type="scientific">Eumeta variegata</name>
    <name type="common">Bagworm moth</name>
    <name type="synonym">Eumeta japonica</name>
    <dbReference type="NCBI Taxonomy" id="151549"/>
    <lineage>
        <taxon>Eukaryota</taxon>
        <taxon>Metazoa</taxon>
        <taxon>Ecdysozoa</taxon>
        <taxon>Arthropoda</taxon>
        <taxon>Hexapoda</taxon>
        <taxon>Insecta</taxon>
        <taxon>Pterygota</taxon>
        <taxon>Neoptera</taxon>
        <taxon>Endopterygota</taxon>
        <taxon>Lepidoptera</taxon>
        <taxon>Glossata</taxon>
        <taxon>Ditrysia</taxon>
        <taxon>Tineoidea</taxon>
        <taxon>Psychidae</taxon>
        <taxon>Oiketicinae</taxon>
        <taxon>Eumeta</taxon>
    </lineage>
</organism>
<accession>A0A4C1TZ90</accession>
<dbReference type="AlphaFoldDB" id="A0A4C1TZ90"/>
<evidence type="ECO:0000256" key="1">
    <source>
        <dbReference type="SAM" id="MobiDB-lite"/>
    </source>
</evidence>
<feature type="region of interest" description="Disordered" evidence="1">
    <location>
        <begin position="1"/>
        <end position="100"/>
    </location>
</feature>
<evidence type="ECO:0000313" key="3">
    <source>
        <dbReference type="EMBL" id="GBP19401.1"/>
    </source>
</evidence>
<feature type="domain" description="Helitron helicase-like" evidence="2">
    <location>
        <begin position="423"/>
        <end position="605"/>
    </location>
</feature>
<feature type="compositionally biased region" description="Polar residues" evidence="1">
    <location>
        <begin position="148"/>
        <end position="157"/>
    </location>
</feature>
<keyword evidence="4" id="KW-1185">Reference proteome</keyword>
<feature type="compositionally biased region" description="Basic and acidic residues" evidence="1">
    <location>
        <begin position="66"/>
        <end position="78"/>
    </location>
</feature>
<dbReference type="OrthoDB" id="1728974at2759"/>
<feature type="compositionally biased region" description="Basic and acidic residues" evidence="1">
    <location>
        <begin position="136"/>
        <end position="147"/>
    </location>
</feature>
<name>A0A4C1TZ90_EUMVA</name>
<protein>
    <recommendedName>
        <fullName evidence="2">Helitron helicase-like domain-containing protein</fullName>
    </recommendedName>
</protein>
<dbReference type="InterPro" id="IPR025476">
    <property type="entry name" value="Helitron_helicase-like"/>
</dbReference>
<gene>
    <name evidence="3" type="ORF">EVAR_12443_1</name>
</gene>
<feature type="compositionally biased region" description="Basic and acidic residues" evidence="1">
    <location>
        <begin position="159"/>
        <end position="169"/>
    </location>
</feature>
<reference evidence="3 4" key="1">
    <citation type="journal article" date="2019" name="Commun. Biol.">
        <title>The bagworm genome reveals a unique fibroin gene that provides high tensile strength.</title>
        <authorList>
            <person name="Kono N."/>
            <person name="Nakamura H."/>
            <person name="Ohtoshi R."/>
            <person name="Tomita M."/>
            <person name="Numata K."/>
            <person name="Arakawa K."/>
        </authorList>
    </citation>
    <scope>NUCLEOTIDE SEQUENCE [LARGE SCALE GENOMIC DNA]</scope>
</reference>
<dbReference type="Pfam" id="PF14214">
    <property type="entry name" value="Helitron_like_N"/>
    <property type="match status" value="1"/>
</dbReference>
<dbReference type="PANTHER" id="PTHR45786">
    <property type="entry name" value="DNA BINDING PROTEIN-LIKE"/>
    <property type="match status" value="1"/>
</dbReference>
<evidence type="ECO:0000259" key="2">
    <source>
        <dbReference type="Pfam" id="PF14214"/>
    </source>
</evidence>
<sequence>MPKRKSQLSRHTSQTRAATVRRLGETSSEHEQGLANETEYRSRARTRESSTERSQRLAYYRQYMSDTRDRESSIERSQRLAGQREITSETCARETSAERSQRLANLRQNISEIRHRKSSIERCQRLASQLAITSESRARKTSAERSQRLASNRQNMTEIRARESSTERSQRLIAAAQRRRTSRICSRSAPYSNRSAFNYDPNIDYAKQNAVTIGAMTKTCPKCFAKKWSDEPNGMCCAAGKVILPDIEEPPEPVKSLLTNAHPHSMHFLNNIRKYNTLFQMTSFGAKEIREGNFMPTFKIEGQTALNSQNEYIRSFKYNLQSNSYDNLKLIIHADRTPQNQYRGRYNSPTTNEVAVLLVDKDKGPRDIVLHCKDGQLKRVSELHRAYDPLQYPSVFVKGDDGYYLTIQQQGSAQNKTVSCMQFYARRLMIIENRFNTLHYYRDLFSQYCVDMMAKMISERLNFISRNQQKLRVNDYIHLRDALNRDANVNAANIGQHVILPSSFISSPRYMHEKTQDAMTYVRNHRRTDLFVTFTCNPEWEEIKHELFSGQRSFDRHDIIARVFHLKMKKLIKLFTKKEVFGKVKCHMVSVEWQKRGLLHCHMLIWLENKIQPDEIDKIIVAELPHKDNDPALFDIVTKNMVHGRVGNKIQRRRV</sequence>
<feature type="compositionally biased region" description="Basic and acidic residues" evidence="1">
    <location>
        <begin position="91"/>
        <end position="100"/>
    </location>
</feature>
<evidence type="ECO:0000313" key="4">
    <source>
        <dbReference type="Proteomes" id="UP000299102"/>
    </source>
</evidence>
<dbReference type="EMBL" id="BGZK01000107">
    <property type="protein sequence ID" value="GBP19401.1"/>
    <property type="molecule type" value="Genomic_DNA"/>
</dbReference>
<proteinExistence type="predicted"/>
<comment type="caution">
    <text evidence="3">The sequence shown here is derived from an EMBL/GenBank/DDBJ whole genome shotgun (WGS) entry which is preliminary data.</text>
</comment>
<dbReference type="PANTHER" id="PTHR45786:SF74">
    <property type="entry name" value="ATP-DEPENDENT DNA HELICASE"/>
    <property type="match status" value="1"/>
</dbReference>